<proteinExistence type="predicted"/>
<dbReference type="AlphaFoldDB" id="A0A388TCY7"/>
<evidence type="ECO:0000313" key="2">
    <source>
        <dbReference type="Proteomes" id="UP000269352"/>
    </source>
</evidence>
<keyword evidence="2" id="KW-1185">Reference proteome</keyword>
<dbReference type="EMBL" id="BGZN01000017">
    <property type="protein sequence ID" value="GBR73687.1"/>
    <property type="molecule type" value="Genomic_DNA"/>
</dbReference>
<dbReference type="Proteomes" id="UP000269352">
    <property type="component" value="Unassembled WGS sequence"/>
</dbReference>
<gene>
    <name evidence="1" type="ORF">NO1_1015</name>
</gene>
<organism evidence="1 2">
    <name type="scientific">Termititenax aidoneus</name>
    <dbReference type="NCBI Taxonomy" id="2218524"/>
    <lineage>
        <taxon>Bacteria</taxon>
        <taxon>Bacillati</taxon>
        <taxon>Candidatus Margulisiibacteriota</taxon>
        <taxon>Candidatus Termititenacia</taxon>
        <taxon>Candidatus Termititenacales</taxon>
        <taxon>Candidatus Termititenacaceae</taxon>
        <taxon>Candidatus Termititenax</taxon>
    </lineage>
</organism>
<reference evidence="1 2" key="1">
    <citation type="journal article" date="2019" name="ISME J.">
        <title>Genome analyses of uncultured TG2/ZB3 bacteria in 'Margulisbacteria' specifically attached to ectosymbiotic spirochetes of protists in the termite gut.</title>
        <authorList>
            <person name="Utami Y.D."/>
            <person name="Kuwahara H."/>
            <person name="Igai K."/>
            <person name="Murakami T."/>
            <person name="Sugaya K."/>
            <person name="Morikawa T."/>
            <person name="Nagura Y."/>
            <person name="Yuki M."/>
            <person name="Deevong P."/>
            <person name="Inoue T."/>
            <person name="Kihara K."/>
            <person name="Lo N."/>
            <person name="Yamada A."/>
            <person name="Ohkuma M."/>
            <person name="Hongoh Y."/>
        </authorList>
    </citation>
    <scope>NUCLEOTIDE SEQUENCE [LARGE SCALE GENOMIC DNA]</scope>
    <source>
        <strain evidence="1">NkOx7-01</strain>
    </source>
</reference>
<accession>A0A388TCY7</accession>
<sequence>MSIKSAFFQYSKNVYLENVARLETIKAIAADYKFEITEFDLAKDSVDKFKIFIEEIENKVGHISTVILTFSIVAGVRHWHEVLPDLDTFELIKNACQAALLKPENGNMSKADIVFKELERLNGRLAAWEKYDIANNFLPGLFSRTRRWKEVVNRKGEIIREEKRSLADCLPLTLYFYLAMSVLGEETEMWIVCKYDLDEKQEEVHVYSSLDGLKYENTKNTDIHTNKEHMYYSIRKTDVLGMLAENIVALGIKTSEEKTKENLFLSALALDEANTSALRNLYGLYGEKYFHTGDIEYLYKYTDTTYRYAKFVYESYMQLGDDKQDLKKTMEKDAAMLPFLAGHLNYIEQELKKAGRFSEEIKTLNQQLGIFRPPK</sequence>
<comment type="caution">
    <text evidence="1">The sequence shown here is derived from an EMBL/GenBank/DDBJ whole genome shotgun (WGS) entry which is preliminary data.</text>
</comment>
<protein>
    <submittedName>
        <fullName evidence="1">Uncharacterized protein</fullName>
    </submittedName>
</protein>
<name>A0A388TCY7_TERA1</name>
<evidence type="ECO:0000313" key="1">
    <source>
        <dbReference type="EMBL" id="GBR73687.1"/>
    </source>
</evidence>